<accession>A0A511MFU1</accession>
<evidence type="ECO:0000313" key="2">
    <source>
        <dbReference type="Proteomes" id="UP000321424"/>
    </source>
</evidence>
<keyword evidence="2" id="KW-1185">Reference proteome</keyword>
<evidence type="ECO:0000313" key="1">
    <source>
        <dbReference type="EMBL" id="GEM39534.1"/>
    </source>
</evidence>
<dbReference type="AlphaFoldDB" id="A0A511MFU1"/>
<gene>
    <name evidence="1" type="ORF">NN4_40530</name>
</gene>
<sequence length="77" mass="8368">MTAALFPRPAANGLTESIWSTTVIPFTSLNLEPHSETEPDWRPGIWRSYIPFAGGSPTKVALPQNDSWLAELTSGAL</sequence>
<name>A0A511MFU1_9NOCA</name>
<dbReference type="EMBL" id="BJXA01000025">
    <property type="protein sequence ID" value="GEM39534.1"/>
    <property type="molecule type" value="Genomic_DNA"/>
</dbReference>
<protein>
    <submittedName>
        <fullName evidence="1">Uncharacterized protein</fullName>
    </submittedName>
</protein>
<comment type="caution">
    <text evidence="1">The sequence shown here is derived from an EMBL/GenBank/DDBJ whole genome shotgun (WGS) entry which is preliminary data.</text>
</comment>
<reference evidence="1 2" key="1">
    <citation type="submission" date="2019-07" db="EMBL/GenBank/DDBJ databases">
        <title>Whole genome shotgun sequence of Nocardia ninae NBRC 108245.</title>
        <authorList>
            <person name="Hosoyama A."/>
            <person name="Uohara A."/>
            <person name="Ohji S."/>
            <person name="Ichikawa N."/>
        </authorList>
    </citation>
    <scope>NUCLEOTIDE SEQUENCE [LARGE SCALE GENOMIC DNA]</scope>
    <source>
        <strain evidence="1 2">NBRC 108245</strain>
    </source>
</reference>
<organism evidence="1 2">
    <name type="scientific">Nocardia ninae NBRC 108245</name>
    <dbReference type="NCBI Taxonomy" id="1210091"/>
    <lineage>
        <taxon>Bacteria</taxon>
        <taxon>Bacillati</taxon>
        <taxon>Actinomycetota</taxon>
        <taxon>Actinomycetes</taxon>
        <taxon>Mycobacteriales</taxon>
        <taxon>Nocardiaceae</taxon>
        <taxon>Nocardia</taxon>
    </lineage>
</organism>
<proteinExistence type="predicted"/>
<dbReference type="Proteomes" id="UP000321424">
    <property type="component" value="Unassembled WGS sequence"/>
</dbReference>